<organism evidence="3 4">
    <name type="scientific">Cohnella hashimotonis</name>
    <dbReference type="NCBI Taxonomy" id="2826895"/>
    <lineage>
        <taxon>Bacteria</taxon>
        <taxon>Bacillati</taxon>
        <taxon>Bacillota</taxon>
        <taxon>Bacilli</taxon>
        <taxon>Bacillales</taxon>
        <taxon>Paenibacillaceae</taxon>
        <taxon>Cohnella</taxon>
    </lineage>
</organism>
<dbReference type="CDD" id="cd01399">
    <property type="entry name" value="GlcN6P_deaminase"/>
    <property type="match status" value="1"/>
</dbReference>
<sequence length="262" mass="29095">MSQSALFPVYSLLKDNLRTQVFTDRRQLGLAACEDFAGKLRALLAIGRSARVVFAAAPSQNEFLDALAAAPGIDWSRVTAFHLDEYLGLPVEAPQRFGRYLNERLFDKVKPGRVHLLNPCEDAEKEALRYEDLLREAPIDIVCLGIGANGHLAFNDPSAADFDDPRWVKVVELDADFRMQQVNDGCFGSLARVPTHALTMTIPALMSAMHLVCIVPGRHKREAVLRAVHGPIEEAFPASALRRHESCALYADMDSYGYKRTD</sequence>
<comment type="caution">
    <text evidence="3">The sequence shown here is derived from an EMBL/GenBank/DDBJ whole genome shotgun (WGS) entry which is preliminary data.</text>
</comment>
<dbReference type="Gene3D" id="3.40.50.1360">
    <property type="match status" value="1"/>
</dbReference>
<evidence type="ECO:0000313" key="3">
    <source>
        <dbReference type="EMBL" id="MDI4648589.1"/>
    </source>
</evidence>
<dbReference type="SUPFAM" id="SSF100950">
    <property type="entry name" value="NagB/RpiA/CoA transferase-like"/>
    <property type="match status" value="1"/>
</dbReference>
<dbReference type="PANTHER" id="PTHR11280:SF6">
    <property type="entry name" value="GLUCOSAMINE-6-PHOSPHATE ISOMERASE NAGB"/>
    <property type="match status" value="1"/>
</dbReference>
<keyword evidence="1" id="KW-0119">Carbohydrate metabolism</keyword>
<dbReference type="InterPro" id="IPR004547">
    <property type="entry name" value="Glucosamine6P_isomerase"/>
</dbReference>
<reference evidence="3" key="1">
    <citation type="submission" date="2023-04" db="EMBL/GenBank/DDBJ databases">
        <title>Comparative genomic analysis of Cohnella hashimotonis sp. nov., isolated from the International Space Station.</title>
        <authorList>
            <person name="Venkateswaran K."/>
            <person name="Simpson A."/>
        </authorList>
    </citation>
    <scope>NUCLEOTIDE SEQUENCE</scope>
    <source>
        <strain evidence="3">F6_2S_P_1</strain>
    </source>
</reference>
<evidence type="ECO:0000313" key="4">
    <source>
        <dbReference type="Proteomes" id="UP001161691"/>
    </source>
</evidence>
<dbReference type="PANTHER" id="PTHR11280">
    <property type="entry name" value="GLUCOSAMINE-6-PHOSPHATE ISOMERASE"/>
    <property type="match status" value="1"/>
</dbReference>
<name>A0ABT6TP02_9BACL</name>
<evidence type="ECO:0000256" key="1">
    <source>
        <dbReference type="ARBA" id="ARBA00023277"/>
    </source>
</evidence>
<evidence type="ECO:0000259" key="2">
    <source>
        <dbReference type="Pfam" id="PF01182"/>
    </source>
</evidence>
<dbReference type="InterPro" id="IPR006148">
    <property type="entry name" value="Glc/Gal-6P_isomerase"/>
</dbReference>
<accession>A0ABT6TP02</accession>
<dbReference type="Pfam" id="PF01182">
    <property type="entry name" value="Glucosamine_iso"/>
    <property type="match status" value="1"/>
</dbReference>
<protein>
    <submittedName>
        <fullName evidence="3">Glucosamine-6-phosphate deaminase</fullName>
    </submittedName>
</protein>
<keyword evidence="4" id="KW-1185">Reference proteome</keyword>
<dbReference type="RefSeq" id="WP_282911290.1">
    <property type="nucleotide sequence ID" value="NZ_JAGRPV010000001.1"/>
</dbReference>
<proteinExistence type="predicted"/>
<gene>
    <name evidence="3" type="ORF">KB449_26785</name>
</gene>
<feature type="domain" description="Glucosamine/galactosamine-6-phosphate isomerase" evidence="2">
    <location>
        <begin position="24"/>
        <end position="244"/>
    </location>
</feature>
<dbReference type="EMBL" id="JAGRPV010000001">
    <property type="protein sequence ID" value="MDI4648589.1"/>
    <property type="molecule type" value="Genomic_DNA"/>
</dbReference>
<dbReference type="InterPro" id="IPR037171">
    <property type="entry name" value="NagB/RpiA_transferase-like"/>
</dbReference>
<dbReference type="Proteomes" id="UP001161691">
    <property type="component" value="Unassembled WGS sequence"/>
</dbReference>